<dbReference type="AlphaFoldDB" id="A0A0C2ZU21"/>
<organism evidence="1 2">
    <name type="scientific">Scleroderma citrinum Foug A</name>
    <dbReference type="NCBI Taxonomy" id="1036808"/>
    <lineage>
        <taxon>Eukaryota</taxon>
        <taxon>Fungi</taxon>
        <taxon>Dikarya</taxon>
        <taxon>Basidiomycota</taxon>
        <taxon>Agaricomycotina</taxon>
        <taxon>Agaricomycetes</taxon>
        <taxon>Agaricomycetidae</taxon>
        <taxon>Boletales</taxon>
        <taxon>Sclerodermatineae</taxon>
        <taxon>Sclerodermataceae</taxon>
        <taxon>Scleroderma</taxon>
    </lineage>
</organism>
<accession>A0A0C2ZU21</accession>
<dbReference type="InParanoid" id="A0A0C2ZU21"/>
<reference evidence="1 2" key="1">
    <citation type="submission" date="2014-04" db="EMBL/GenBank/DDBJ databases">
        <authorList>
            <consortium name="DOE Joint Genome Institute"/>
            <person name="Kuo A."/>
            <person name="Kohler A."/>
            <person name="Nagy L.G."/>
            <person name="Floudas D."/>
            <person name="Copeland A."/>
            <person name="Barry K.W."/>
            <person name="Cichocki N."/>
            <person name="Veneault-Fourrey C."/>
            <person name="LaButti K."/>
            <person name="Lindquist E.A."/>
            <person name="Lipzen A."/>
            <person name="Lundell T."/>
            <person name="Morin E."/>
            <person name="Murat C."/>
            <person name="Sun H."/>
            <person name="Tunlid A."/>
            <person name="Henrissat B."/>
            <person name="Grigoriev I.V."/>
            <person name="Hibbett D.S."/>
            <person name="Martin F."/>
            <person name="Nordberg H.P."/>
            <person name="Cantor M.N."/>
            <person name="Hua S.X."/>
        </authorList>
    </citation>
    <scope>NUCLEOTIDE SEQUENCE [LARGE SCALE GENOMIC DNA]</scope>
    <source>
        <strain evidence="1 2">Foug A</strain>
    </source>
</reference>
<proteinExistence type="predicted"/>
<name>A0A0C2ZU21_9AGAM</name>
<keyword evidence="2" id="KW-1185">Reference proteome</keyword>
<reference evidence="2" key="2">
    <citation type="submission" date="2015-01" db="EMBL/GenBank/DDBJ databases">
        <title>Evolutionary Origins and Diversification of the Mycorrhizal Mutualists.</title>
        <authorList>
            <consortium name="DOE Joint Genome Institute"/>
            <consortium name="Mycorrhizal Genomics Consortium"/>
            <person name="Kohler A."/>
            <person name="Kuo A."/>
            <person name="Nagy L.G."/>
            <person name="Floudas D."/>
            <person name="Copeland A."/>
            <person name="Barry K.W."/>
            <person name="Cichocki N."/>
            <person name="Veneault-Fourrey C."/>
            <person name="LaButti K."/>
            <person name="Lindquist E.A."/>
            <person name="Lipzen A."/>
            <person name="Lundell T."/>
            <person name="Morin E."/>
            <person name="Murat C."/>
            <person name="Riley R."/>
            <person name="Ohm R."/>
            <person name="Sun H."/>
            <person name="Tunlid A."/>
            <person name="Henrissat B."/>
            <person name="Grigoriev I.V."/>
            <person name="Hibbett D.S."/>
            <person name="Martin F."/>
        </authorList>
    </citation>
    <scope>NUCLEOTIDE SEQUENCE [LARGE SCALE GENOMIC DNA]</scope>
    <source>
        <strain evidence="2">Foug A</strain>
    </source>
</reference>
<evidence type="ECO:0000313" key="1">
    <source>
        <dbReference type="EMBL" id="KIM56027.1"/>
    </source>
</evidence>
<dbReference type="HOGENOM" id="CLU_3088583_0_0_1"/>
<sequence length="52" mass="6119">MTLQVTALFHLRVPTFHGRLLPVIFNSLVPATVGDSLRRWLRFVKDKSIERW</sequence>
<evidence type="ECO:0000313" key="2">
    <source>
        <dbReference type="Proteomes" id="UP000053989"/>
    </source>
</evidence>
<dbReference type="Proteomes" id="UP000053989">
    <property type="component" value="Unassembled WGS sequence"/>
</dbReference>
<dbReference type="EMBL" id="KN822124">
    <property type="protein sequence ID" value="KIM56027.1"/>
    <property type="molecule type" value="Genomic_DNA"/>
</dbReference>
<gene>
    <name evidence="1" type="ORF">SCLCIDRAFT_1220682</name>
</gene>
<protein>
    <submittedName>
        <fullName evidence="1">Uncharacterized protein</fullName>
    </submittedName>
</protein>